<feature type="region of interest" description="Disordered" evidence="1">
    <location>
        <begin position="607"/>
        <end position="693"/>
    </location>
</feature>
<feature type="compositionally biased region" description="Polar residues" evidence="1">
    <location>
        <begin position="851"/>
        <end position="864"/>
    </location>
</feature>
<organism evidence="2 3">
    <name type="scientific">Solanum pinnatisectum</name>
    <name type="common">tansyleaf nightshade</name>
    <dbReference type="NCBI Taxonomy" id="50273"/>
    <lineage>
        <taxon>Eukaryota</taxon>
        <taxon>Viridiplantae</taxon>
        <taxon>Streptophyta</taxon>
        <taxon>Embryophyta</taxon>
        <taxon>Tracheophyta</taxon>
        <taxon>Spermatophyta</taxon>
        <taxon>Magnoliopsida</taxon>
        <taxon>eudicotyledons</taxon>
        <taxon>Gunneridae</taxon>
        <taxon>Pentapetalae</taxon>
        <taxon>asterids</taxon>
        <taxon>lamiids</taxon>
        <taxon>Solanales</taxon>
        <taxon>Solanaceae</taxon>
        <taxon>Solanoideae</taxon>
        <taxon>Solaneae</taxon>
        <taxon>Solanum</taxon>
    </lineage>
</organism>
<reference evidence="2 3" key="1">
    <citation type="submission" date="2023-10" db="EMBL/GenBank/DDBJ databases">
        <title>Genome-Wide Identification Analysis in wild type Solanum Pinnatisectum Reveals Some Genes Defensing Phytophthora Infestans.</title>
        <authorList>
            <person name="Sun C."/>
        </authorList>
    </citation>
    <scope>NUCLEOTIDE SEQUENCE [LARGE SCALE GENOMIC DNA]</scope>
    <source>
        <strain evidence="2">LQN</strain>
        <tissue evidence="2">Leaf</tissue>
    </source>
</reference>
<feature type="compositionally biased region" description="Polar residues" evidence="1">
    <location>
        <begin position="212"/>
        <end position="221"/>
    </location>
</feature>
<feature type="compositionally biased region" description="Basic and acidic residues" evidence="1">
    <location>
        <begin position="1028"/>
        <end position="1037"/>
    </location>
</feature>
<feature type="region of interest" description="Disordered" evidence="1">
    <location>
        <begin position="265"/>
        <end position="285"/>
    </location>
</feature>
<feature type="compositionally biased region" description="Low complexity" evidence="1">
    <location>
        <begin position="1177"/>
        <end position="1188"/>
    </location>
</feature>
<feature type="compositionally biased region" description="Polar residues" evidence="1">
    <location>
        <begin position="607"/>
        <end position="618"/>
    </location>
</feature>
<evidence type="ECO:0000313" key="3">
    <source>
        <dbReference type="Proteomes" id="UP001311915"/>
    </source>
</evidence>
<feature type="compositionally biased region" description="Basic and acidic residues" evidence="1">
    <location>
        <begin position="1065"/>
        <end position="1075"/>
    </location>
</feature>
<feature type="compositionally biased region" description="Basic residues" evidence="1">
    <location>
        <begin position="533"/>
        <end position="543"/>
    </location>
</feature>
<feature type="region of interest" description="Disordered" evidence="1">
    <location>
        <begin position="527"/>
        <end position="546"/>
    </location>
</feature>
<feature type="compositionally biased region" description="Basic and acidic residues" evidence="1">
    <location>
        <begin position="1132"/>
        <end position="1145"/>
    </location>
</feature>
<comment type="caution">
    <text evidence="2">The sequence shown here is derived from an EMBL/GenBank/DDBJ whole genome shotgun (WGS) entry which is preliminary data.</text>
</comment>
<keyword evidence="3" id="KW-1185">Reference proteome</keyword>
<sequence length="1245" mass="135003">MVKQRRKEIDSDGATETENTTSYKTVFIDTNLDTHLAVIVADSDTISDLKKKLVFEHLRCFPEMSELKISSVKVKRKRHYYHLPDTMVVRGVFEGTKKEWFLSVDASRFPCLENDQGLLCIAYPQIEAENLLPCDSFNAMDKQKVFDTTESYPANGNLASSSIVKHKEVAKVIGEFKSVKRAGNSQELSPRSGPVAKKRKIKHKEDGVNHPVTGTSASNHGIDNGSEFKIVGNDTTLTNSNKGELENINMKLVDVSAEPLINQRSDPSKVSKLGMKKSRKGGASAEISGVQDELCGNRNNDALGETSHSGTLANKIKILGSKESSGASTEFNHRDSLKIAIPENSTAGKPIKATLAEETLGDQSVRTDTTHKKRKKKNKKGNDSSTCHDEVACMALCSTDKFVGTSGLEQKEGVEMNIFDKLTDVDSTIHATQSRLKETSLVKDHASNKECPAPVSKGICEMNLVGQPILESNVSGDDQLGIDVANTTGEQELIPNCDFEMPMSEKLSEPSTRGPVPSYQLGELQGAAENSFGRKRSRAKKSTSHQELDMKNIVGASQNAYASDQDIVRNDGSSDATTKVGSMPKTDVDHIIEIGIEGKLSVTQGAETSPLLDNNEPTGDTKEQVLSAKRALDDKENIESGNASSMKRKKKSRRKSAEKIPVKLNGEDDSTVNCPSLAEGIGSTTGPVTGQSKKGEISFDAEVLQISLNTEVKGSPQVQSAACRSSDTSKAEMNIKEVETISTAPSDVKVAEGHGNSGRRKNKKTKMEVSTHINDVSCAPSATHDTSVNYFVEGSNQDKNALPASKRKGASEQVSKSTYAVGSQHQVEKATCIEPELLPVEEKGNEVEHLQLNQTDKNQETLSISEKRLKTKTKKSQSSKKSKSILSIQDQEGSHKDLKASNDNLEDVNPLPEPMEMDESGKNIHVDQCGGNKLENQRNSGIHSDFESSREDIRNADSFPVPSHALTKGALEEMHEPDINTDKSDAINFKQYFVPGQQGEVASKKPMKPNRDTKASRKSKGGMISRGFSEDISKSRIEVALPSQGDETLEEAGKLATYDAPAYKKKNEESMDESRSSSSSKGPGKFLEDNRRQTGSEIQSLSARNTKIRTANIEDFTQPKKGLLPNSGPKFGDSRSRRSDSKEGGDSDSTTDTLSDSSSSGSSVEGSEISQASTPEGANVAKNNGAAAGKHKLKSNFLGEALTMEMILRNSSRFKKAKVSAAQSQDEESQPVDVVPDSLADTQNE</sequence>
<dbReference type="AlphaFoldDB" id="A0AAV9KSF5"/>
<feature type="region of interest" description="Disordered" evidence="1">
    <location>
        <begin position="843"/>
        <end position="964"/>
    </location>
</feature>
<feature type="region of interest" description="Disordered" evidence="1">
    <location>
        <begin position="745"/>
        <end position="771"/>
    </location>
</feature>
<evidence type="ECO:0000256" key="1">
    <source>
        <dbReference type="SAM" id="MobiDB-lite"/>
    </source>
</evidence>
<feature type="compositionally biased region" description="Basic and acidic residues" evidence="1">
    <location>
        <begin position="944"/>
        <end position="955"/>
    </location>
</feature>
<gene>
    <name evidence="2" type="ORF">R3W88_014335</name>
</gene>
<feature type="compositionally biased region" description="Low complexity" evidence="1">
    <location>
        <begin position="1147"/>
        <end position="1170"/>
    </location>
</feature>
<feature type="region of interest" description="Disordered" evidence="1">
    <location>
        <begin position="994"/>
        <end position="1193"/>
    </location>
</feature>
<feature type="compositionally biased region" description="Polar residues" evidence="1">
    <location>
        <begin position="682"/>
        <end position="692"/>
    </location>
</feature>
<dbReference type="Proteomes" id="UP001311915">
    <property type="component" value="Unassembled WGS sequence"/>
</dbReference>
<dbReference type="EMBL" id="JAWPEI010000009">
    <property type="protein sequence ID" value="KAK4715997.1"/>
    <property type="molecule type" value="Genomic_DNA"/>
</dbReference>
<feature type="region of interest" description="Disordered" evidence="1">
    <location>
        <begin position="183"/>
        <end position="227"/>
    </location>
</feature>
<protein>
    <submittedName>
        <fullName evidence="2">Uncharacterized protein</fullName>
    </submittedName>
</protein>
<feature type="region of interest" description="Disordered" evidence="1">
    <location>
        <begin position="794"/>
        <end position="829"/>
    </location>
</feature>
<accession>A0AAV9KSF5</accession>
<name>A0AAV9KSF5_9SOLN</name>
<feature type="compositionally biased region" description="Polar residues" evidence="1">
    <location>
        <begin position="812"/>
        <end position="825"/>
    </location>
</feature>
<proteinExistence type="predicted"/>
<feature type="region of interest" description="Disordered" evidence="1">
    <location>
        <begin position="356"/>
        <end position="386"/>
    </location>
</feature>
<feature type="compositionally biased region" description="Polar residues" evidence="1">
    <location>
        <begin position="1095"/>
        <end position="1109"/>
    </location>
</feature>
<evidence type="ECO:0000313" key="2">
    <source>
        <dbReference type="EMBL" id="KAK4715997.1"/>
    </source>
</evidence>
<feature type="compositionally biased region" description="Basic residues" evidence="1">
    <location>
        <begin position="869"/>
        <end position="883"/>
    </location>
</feature>
<feature type="region of interest" description="Disordered" evidence="1">
    <location>
        <begin position="1213"/>
        <end position="1245"/>
    </location>
</feature>